<name>T0Z7K0_9ZZZZ</name>
<dbReference type="Pfam" id="PF03050">
    <property type="entry name" value="DDE_Tnp_IS66"/>
    <property type="match status" value="1"/>
</dbReference>
<feature type="domain" description="Transposase IS66 central" evidence="1">
    <location>
        <begin position="3"/>
        <end position="171"/>
    </location>
</feature>
<reference evidence="2" key="2">
    <citation type="journal article" date="2014" name="ISME J.">
        <title>Microbial stratification in low pH oxic and suboxic macroscopic growths along an acid mine drainage.</title>
        <authorList>
            <person name="Mendez-Garcia C."/>
            <person name="Mesa V."/>
            <person name="Sprenger R.R."/>
            <person name="Richter M."/>
            <person name="Diez M.S."/>
            <person name="Solano J."/>
            <person name="Bargiela R."/>
            <person name="Golyshina O.V."/>
            <person name="Manteca A."/>
            <person name="Ramos J.L."/>
            <person name="Gallego J.R."/>
            <person name="Llorente I."/>
            <person name="Martins Dos Santos V.A."/>
            <person name="Jensen O.N."/>
            <person name="Pelaez A.I."/>
            <person name="Sanchez J."/>
            <person name="Ferrer M."/>
        </authorList>
    </citation>
    <scope>NUCLEOTIDE SEQUENCE</scope>
</reference>
<accession>T0Z7K0</accession>
<dbReference type="AlphaFoldDB" id="T0Z7K0"/>
<feature type="non-terminal residue" evidence="2">
    <location>
        <position position="187"/>
    </location>
</feature>
<dbReference type="EMBL" id="AUZY01010023">
    <property type="protein sequence ID" value="EQD40092.1"/>
    <property type="molecule type" value="Genomic_DNA"/>
</dbReference>
<dbReference type="InterPro" id="IPR004291">
    <property type="entry name" value="Transposase_IS66_central"/>
</dbReference>
<sequence length="187" mass="21317">MPYGSGIRAYALNLLIAQMLSLKRVQPSIQTLIGRAISEATILQYALQLHRALERGEQRAIDRILTQPALQVDETSLRVEQHHHWIHVCSAGEITLKFVHAKRGLEAMTAIGVIPRYGGVILHDGWASCRSYAHCGHGRCGAHRLRELTFLVESNDYAWAKNMKRLLQQTCARVSRRKRKRLTPREY</sequence>
<proteinExistence type="predicted"/>
<protein>
    <submittedName>
        <fullName evidence="2">Transposase</fullName>
    </submittedName>
</protein>
<dbReference type="PANTHER" id="PTHR33678">
    <property type="entry name" value="BLL1576 PROTEIN"/>
    <property type="match status" value="1"/>
</dbReference>
<dbReference type="InterPro" id="IPR052344">
    <property type="entry name" value="Transposase-related"/>
</dbReference>
<comment type="caution">
    <text evidence="2">The sequence shown here is derived from an EMBL/GenBank/DDBJ whole genome shotgun (WGS) entry which is preliminary data.</text>
</comment>
<reference evidence="2" key="1">
    <citation type="submission" date="2013-08" db="EMBL/GenBank/DDBJ databases">
        <authorList>
            <person name="Mendez C."/>
            <person name="Richter M."/>
            <person name="Ferrer M."/>
            <person name="Sanchez J."/>
        </authorList>
    </citation>
    <scope>NUCLEOTIDE SEQUENCE</scope>
</reference>
<organism evidence="2">
    <name type="scientific">mine drainage metagenome</name>
    <dbReference type="NCBI Taxonomy" id="410659"/>
    <lineage>
        <taxon>unclassified sequences</taxon>
        <taxon>metagenomes</taxon>
        <taxon>ecological metagenomes</taxon>
    </lineage>
</organism>
<gene>
    <name evidence="2" type="ORF">B1B_15078</name>
</gene>
<evidence type="ECO:0000313" key="2">
    <source>
        <dbReference type="EMBL" id="EQD40092.1"/>
    </source>
</evidence>
<evidence type="ECO:0000259" key="1">
    <source>
        <dbReference type="Pfam" id="PF03050"/>
    </source>
</evidence>
<dbReference type="PANTHER" id="PTHR33678:SF1">
    <property type="entry name" value="BLL1576 PROTEIN"/>
    <property type="match status" value="1"/>
</dbReference>